<gene>
    <name evidence="1" type="ORF">G3T16_09735</name>
</gene>
<reference evidence="1 2" key="1">
    <citation type="submission" date="2020-02" db="EMBL/GenBank/DDBJ databases">
        <title>Genome sequencing for Kineobactrum sp. M2.</title>
        <authorList>
            <person name="Park S.-J."/>
        </authorList>
    </citation>
    <scope>NUCLEOTIDE SEQUENCE [LARGE SCALE GENOMIC DNA]</scope>
    <source>
        <strain evidence="1 2">M2</strain>
    </source>
</reference>
<sequence length="136" mass="14510">MSSDNSQRCILLPCADDQTWAVPPNCLAEIALLPAISTDRVSWRHRDIPLFVGASAALRADPCPCAIFLGIGDQNCDFWALALSSCSVRAMTLPAAALEEEPEQVQPGCLGAFRFEGLLCQVPDLPALQARLAGSV</sequence>
<dbReference type="RefSeq" id="WP_163495028.1">
    <property type="nucleotide sequence ID" value="NZ_CP048711.1"/>
</dbReference>
<proteinExistence type="predicted"/>
<dbReference type="Proteomes" id="UP000477680">
    <property type="component" value="Chromosome"/>
</dbReference>
<accession>A0A6C0U173</accession>
<protein>
    <recommendedName>
        <fullName evidence="3">Chemotaxis protein CheW</fullName>
    </recommendedName>
</protein>
<evidence type="ECO:0000313" key="2">
    <source>
        <dbReference type="Proteomes" id="UP000477680"/>
    </source>
</evidence>
<dbReference type="EMBL" id="CP048711">
    <property type="protein sequence ID" value="QIB65648.1"/>
    <property type="molecule type" value="Genomic_DNA"/>
</dbReference>
<keyword evidence="2" id="KW-1185">Reference proteome</keyword>
<dbReference type="KEGG" id="kim:G3T16_09735"/>
<name>A0A6C0U173_9GAMM</name>
<dbReference type="AlphaFoldDB" id="A0A6C0U173"/>
<organism evidence="1 2">
    <name type="scientific">Kineobactrum salinum</name>
    <dbReference type="NCBI Taxonomy" id="2708301"/>
    <lineage>
        <taxon>Bacteria</taxon>
        <taxon>Pseudomonadati</taxon>
        <taxon>Pseudomonadota</taxon>
        <taxon>Gammaproteobacteria</taxon>
        <taxon>Cellvibrionales</taxon>
        <taxon>Halieaceae</taxon>
        <taxon>Kineobactrum</taxon>
    </lineage>
</organism>
<evidence type="ECO:0000313" key="1">
    <source>
        <dbReference type="EMBL" id="QIB65648.1"/>
    </source>
</evidence>
<evidence type="ECO:0008006" key="3">
    <source>
        <dbReference type="Google" id="ProtNLM"/>
    </source>
</evidence>